<evidence type="ECO:0000313" key="3">
    <source>
        <dbReference type="Proteomes" id="UP000828390"/>
    </source>
</evidence>
<keyword evidence="3" id="KW-1185">Reference proteome</keyword>
<name>A0A9D4CF32_DREPO</name>
<reference evidence="2" key="1">
    <citation type="journal article" date="2019" name="bioRxiv">
        <title>The Genome of the Zebra Mussel, Dreissena polymorpha: A Resource for Invasive Species Research.</title>
        <authorList>
            <person name="McCartney M.A."/>
            <person name="Auch B."/>
            <person name="Kono T."/>
            <person name="Mallez S."/>
            <person name="Zhang Y."/>
            <person name="Obille A."/>
            <person name="Becker A."/>
            <person name="Abrahante J.E."/>
            <person name="Garbe J."/>
            <person name="Badalamenti J.P."/>
            <person name="Herman A."/>
            <person name="Mangelson H."/>
            <person name="Liachko I."/>
            <person name="Sullivan S."/>
            <person name="Sone E.D."/>
            <person name="Koren S."/>
            <person name="Silverstein K.A.T."/>
            <person name="Beckman K.B."/>
            <person name="Gohl D.M."/>
        </authorList>
    </citation>
    <scope>NUCLEOTIDE SEQUENCE</scope>
    <source>
        <strain evidence="2">Duluth1</strain>
        <tissue evidence="2">Whole animal</tissue>
    </source>
</reference>
<proteinExistence type="predicted"/>
<accession>A0A9D4CF32</accession>
<feature type="compositionally biased region" description="Low complexity" evidence="1">
    <location>
        <begin position="35"/>
        <end position="49"/>
    </location>
</feature>
<gene>
    <name evidence="2" type="ORF">DPMN_065282</name>
</gene>
<feature type="region of interest" description="Disordered" evidence="1">
    <location>
        <begin position="30"/>
        <end position="68"/>
    </location>
</feature>
<protein>
    <submittedName>
        <fullName evidence="2">Uncharacterized protein</fullName>
    </submittedName>
</protein>
<organism evidence="2 3">
    <name type="scientific">Dreissena polymorpha</name>
    <name type="common">Zebra mussel</name>
    <name type="synonym">Mytilus polymorpha</name>
    <dbReference type="NCBI Taxonomy" id="45954"/>
    <lineage>
        <taxon>Eukaryota</taxon>
        <taxon>Metazoa</taxon>
        <taxon>Spiralia</taxon>
        <taxon>Lophotrochozoa</taxon>
        <taxon>Mollusca</taxon>
        <taxon>Bivalvia</taxon>
        <taxon>Autobranchia</taxon>
        <taxon>Heteroconchia</taxon>
        <taxon>Euheterodonta</taxon>
        <taxon>Imparidentia</taxon>
        <taxon>Neoheterodontei</taxon>
        <taxon>Myida</taxon>
        <taxon>Dreissenoidea</taxon>
        <taxon>Dreissenidae</taxon>
        <taxon>Dreissena</taxon>
    </lineage>
</organism>
<sequence>MINFSGEEAYVCSRVRHRLRVRVHARALTHRRARAAPADSPTSAPPRTAQDVEIYDDAQSSSGDESTDLRTHLTREYCLTLDPNARVMKAAKAVSNEDNKCYKNINILSFFNT</sequence>
<dbReference type="AlphaFoldDB" id="A0A9D4CF32"/>
<dbReference type="Proteomes" id="UP000828390">
    <property type="component" value="Unassembled WGS sequence"/>
</dbReference>
<evidence type="ECO:0000256" key="1">
    <source>
        <dbReference type="SAM" id="MobiDB-lite"/>
    </source>
</evidence>
<comment type="caution">
    <text evidence="2">The sequence shown here is derived from an EMBL/GenBank/DDBJ whole genome shotgun (WGS) entry which is preliminary data.</text>
</comment>
<dbReference type="EMBL" id="JAIWYP010000013">
    <property type="protein sequence ID" value="KAH3722325.1"/>
    <property type="molecule type" value="Genomic_DNA"/>
</dbReference>
<reference evidence="2" key="2">
    <citation type="submission" date="2020-11" db="EMBL/GenBank/DDBJ databases">
        <authorList>
            <person name="McCartney M.A."/>
            <person name="Auch B."/>
            <person name="Kono T."/>
            <person name="Mallez S."/>
            <person name="Becker A."/>
            <person name="Gohl D.M."/>
            <person name="Silverstein K.A.T."/>
            <person name="Koren S."/>
            <person name="Bechman K.B."/>
            <person name="Herman A."/>
            <person name="Abrahante J.E."/>
            <person name="Garbe J."/>
        </authorList>
    </citation>
    <scope>NUCLEOTIDE SEQUENCE</scope>
    <source>
        <strain evidence="2">Duluth1</strain>
        <tissue evidence="2">Whole animal</tissue>
    </source>
</reference>
<evidence type="ECO:0000313" key="2">
    <source>
        <dbReference type="EMBL" id="KAH3722325.1"/>
    </source>
</evidence>